<evidence type="ECO:0000256" key="1">
    <source>
        <dbReference type="ARBA" id="ARBA00022737"/>
    </source>
</evidence>
<name>A0A8J4Y090_CHIOP</name>
<evidence type="ECO:0000313" key="4">
    <source>
        <dbReference type="EMBL" id="KAG0717697.1"/>
    </source>
</evidence>
<gene>
    <name evidence="4" type="ORF">GWK47_000849</name>
</gene>
<organism evidence="4 5">
    <name type="scientific">Chionoecetes opilio</name>
    <name type="common">Atlantic snow crab</name>
    <name type="synonym">Cancer opilio</name>
    <dbReference type="NCBI Taxonomy" id="41210"/>
    <lineage>
        <taxon>Eukaryota</taxon>
        <taxon>Metazoa</taxon>
        <taxon>Ecdysozoa</taxon>
        <taxon>Arthropoda</taxon>
        <taxon>Crustacea</taxon>
        <taxon>Multicrustacea</taxon>
        <taxon>Malacostraca</taxon>
        <taxon>Eumalacostraca</taxon>
        <taxon>Eucarida</taxon>
        <taxon>Decapoda</taxon>
        <taxon>Pleocyemata</taxon>
        <taxon>Brachyura</taxon>
        <taxon>Eubrachyura</taxon>
        <taxon>Majoidea</taxon>
        <taxon>Majidae</taxon>
        <taxon>Chionoecetes</taxon>
    </lineage>
</organism>
<accession>A0A8J4Y090</accession>
<keyword evidence="1" id="KW-0677">Repeat</keyword>
<dbReference type="InterPro" id="IPR039226">
    <property type="entry name" value="Ski3/TTC37"/>
</dbReference>
<dbReference type="Gene3D" id="1.25.40.10">
    <property type="entry name" value="Tetratricopeptide repeat domain"/>
    <property type="match status" value="1"/>
</dbReference>
<dbReference type="GO" id="GO:0055087">
    <property type="term" value="C:Ski complex"/>
    <property type="evidence" value="ECO:0007669"/>
    <property type="project" value="InterPro"/>
</dbReference>
<keyword evidence="5" id="KW-1185">Reference proteome</keyword>
<dbReference type="OrthoDB" id="421075at2759"/>
<dbReference type="GO" id="GO:0006401">
    <property type="term" value="P:RNA catabolic process"/>
    <property type="evidence" value="ECO:0007669"/>
    <property type="project" value="InterPro"/>
</dbReference>
<dbReference type="Proteomes" id="UP000770661">
    <property type="component" value="Unassembled WGS sequence"/>
</dbReference>
<dbReference type="EMBL" id="JACEEZ010017225">
    <property type="protein sequence ID" value="KAG0717697.1"/>
    <property type="molecule type" value="Genomic_DNA"/>
</dbReference>
<comment type="caution">
    <text evidence="4">The sequence shown here is derived from an EMBL/GenBank/DDBJ whole genome shotgun (WGS) entry which is preliminary data.</text>
</comment>
<protein>
    <submittedName>
        <fullName evidence="4">Uncharacterized protein</fullName>
    </submittedName>
</protein>
<dbReference type="PANTHER" id="PTHR15704:SF7">
    <property type="entry name" value="SUPERKILLER COMPLEX PROTEIN 3"/>
    <property type="match status" value="1"/>
</dbReference>
<evidence type="ECO:0000256" key="2">
    <source>
        <dbReference type="ARBA" id="ARBA00022803"/>
    </source>
</evidence>
<dbReference type="PANTHER" id="PTHR15704">
    <property type="entry name" value="SUPERKILLER 3 PROTEIN-RELATED"/>
    <property type="match status" value="1"/>
</dbReference>
<dbReference type="AlphaFoldDB" id="A0A8J4Y090"/>
<feature type="region of interest" description="Disordered" evidence="3">
    <location>
        <begin position="1"/>
        <end position="20"/>
    </location>
</feature>
<evidence type="ECO:0000256" key="3">
    <source>
        <dbReference type="SAM" id="MobiDB-lite"/>
    </source>
</evidence>
<reference evidence="4" key="1">
    <citation type="submission" date="2020-07" db="EMBL/GenBank/DDBJ databases">
        <title>The High-quality genome of the commercially important snow crab, Chionoecetes opilio.</title>
        <authorList>
            <person name="Jeong J.-H."/>
            <person name="Ryu S."/>
        </authorList>
    </citation>
    <scope>NUCLEOTIDE SEQUENCE</scope>
    <source>
        <strain evidence="4">MADBK_172401_WGS</strain>
        <tissue evidence="4">Digestive gland</tissue>
    </source>
</reference>
<sequence length="462" mass="52439">MHDPLWHGSPPVPPHGSDDEKVDVTFRKLAKLHLDNEDAVAAAETLRMLVDRLTGEKKIVEVWRSIAQTLSTMANLPEEHTPKLQEALEHSLNDSVLGENETNYQSYLRLLYRTGQLARLVVAAQTMARIFPTYLPLEWICRMFVRWTAYPVEGNEFPLSQEETTEYMGKLLRINKASPWGNLARGLMYREEGSLVEAKAHLRLGECRDAVARRELSAGGQTTGREIVEVWRSIAQTCPLANLPEEHTPKLQEALEHSLNDSVLGENETNYQSYLRLLYRTGQLARLVVAAQTMARIFPTYLPLEWICRMFVRWTAYPVEGNEFPLSQEETTEYMGKLLRINKASPWGNLARGLMYREEGSLVEAKAHLRLGADNIKNSLMGWELLRSVQEESSDWPGVETSCRKSLAILSGDARPTVPGGEDPQAYETRLRLTQARALVHMGHKNHLKKAVDMLEQVRNSV</sequence>
<evidence type="ECO:0000313" key="5">
    <source>
        <dbReference type="Proteomes" id="UP000770661"/>
    </source>
</evidence>
<keyword evidence="2" id="KW-0802">TPR repeat</keyword>
<proteinExistence type="predicted"/>
<dbReference type="InterPro" id="IPR011990">
    <property type="entry name" value="TPR-like_helical_dom_sf"/>
</dbReference>